<evidence type="ECO:0000313" key="3">
    <source>
        <dbReference type="Proteomes" id="UP000254869"/>
    </source>
</evidence>
<dbReference type="PANTHER" id="PTHR33164">
    <property type="entry name" value="TRANSCRIPTIONAL REGULATOR, MARR FAMILY"/>
    <property type="match status" value="1"/>
</dbReference>
<accession>A0A370HZ83</accession>
<protein>
    <submittedName>
        <fullName evidence="2">DNA-binding MarR family transcriptional regulator</fullName>
    </submittedName>
</protein>
<name>A0A370HZ83_9NOCA</name>
<gene>
    <name evidence="2" type="ORF">DFR76_109116</name>
</gene>
<organism evidence="2 3">
    <name type="scientific">Nocardia pseudobrasiliensis</name>
    <dbReference type="NCBI Taxonomy" id="45979"/>
    <lineage>
        <taxon>Bacteria</taxon>
        <taxon>Bacillati</taxon>
        <taxon>Actinomycetota</taxon>
        <taxon>Actinomycetes</taxon>
        <taxon>Mycobacteriales</taxon>
        <taxon>Nocardiaceae</taxon>
        <taxon>Nocardia</taxon>
    </lineage>
</organism>
<dbReference type="RefSeq" id="WP_067999062.1">
    <property type="nucleotide sequence ID" value="NZ_QQBC01000009.1"/>
</dbReference>
<dbReference type="Gene3D" id="1.10.10.10">
    <property type="entry name" value="Winged helix-like DNA-binding domain superfamily/Winged helix DNA-binding domain"/>
    <property type="match status" value="1"/>
</dbReference>
<dbReference type="EMBL" id="QQBC01000009">
    <property type="protein sequence ID" value="RDI63778.1"/>
    <property type="molecule type" value="Genomic_DNA"/>
</dbReference>
<dbReference type="Pfam" id="PF12802">
    <property type="entry name" value="MarR_2"/>
    <property type="match status" value="1"/>
</dbReference>
<dbReference type="AlphaFoldDB" id="A0A370HZ83"/>
<reference evidence="2 3" key="1">
    <citation type="submission" date="2018-07" db="EMBL/GenBank/DDBJ databases">
        <title>Genomic Encyclopedia of Type Strains, Phase IV (KMG-IV): sequencing the most valuable type-strain genomes for metagenomic binning, comparative biology and taxonomic classification.</title>
        <authorList>
            <person name="Goeker M."/>
        </authorList>
    </citation>
    <scope>NUCLEOTIDE SEQUENCE [LARGE SCALE GENOMIC DNA]</scope>
    <source>
        <strain evidence="2 3">DSM 44290</strain>
    </source>
</reference>
<dbReference type="SUPFAM" id="SSF46785">
    <property type="entry name" value="Winged helix' DNA-binding domain"/>
    <property type="match status" value="1"/>
</dbReference>
<dbReference type="PROSITE" id="PS50995">
    <property type="entry name" value="HTH_MARR_2"/>
    <property type="match status" value="1"/>
</dbReference>
<sequence>MNEVKTGLPATLAFRLGVLGTRTADRFAERLAAHDLKPKHAGLLAALDHGAAASQQELAGRMEVAPSLVVALADHLERLGAIERVRDIDDRRRQVLKLTAHGRTLLERCEREARAIDAELMAPLSAKDRAALHRALGALAAEAGLPT</sequence>
<dbReference type="GO" id="GO:0003677">
    <property type="term" value="F:DNA binding"/>
    <property type="evidence" value="ECO:0007669"/>
    <property type="project" value="UniProtKB-KW"/>
</dbReference>
<dbReference type="Proteomes" id="UP000254869">
    <property type="component" value="Unassembled WGS sequence"/>
</dbReference>
<dbReference type="GO" id="GO:0003700">
    <property type="term" value="F:DNA-binding transcription factor activity"/>
    <property type="evidence" value="ECO:0007669"/>
    <property type="project" value="InterPro"/>
</dbReference>
<evidence type="ECO:0000259" key="1">
    <source>
        <dbReference type="PROSITE" id="PS50995"/>
    </source>
</evidence>
<comment type="caution">
    <text evidence="2">The sequence shown here is derived from an EMBL/GenBank/DDBJ whole genome shotgun (WGS) entry which is preliminary data.</text>
</comment>
<feature type="domain" description="HTH marR-type" evidence="1">
    <location>
        <begin position="1"/>
        <end position="141"/>
    </location>
</feature>
<proteinExistence type="predicted"/>
<keyword evidence="3" id="KW-1185">Reference proteome</keyword>
<dbReference type="PANTHER" id="PTHR33164:SF43">
    <property type="entry name" value="HTH-TYPE TRANSCRIPTIONAL REPRESSOR YETL"/>
    <property type="match status" value="1"/>
</dbReference>
<dbReference type="InterPro" id="IPR039422">
    <property type="entry name" value="MarR/SlyA-like"/>
</dbReference>
<evidence type="ECO:0000313" key="2">
    <source>
        <dbReference type="EMBL" id="RDI63778.1"/>
    </source>
</evidence>
<dbReference type="STRING" id="1210086.GCA_001613105_03595"/>
<dbReference type="SMART" id="SM00347">
    <property type="entry name" value="HTH_MARR"/>
    <property type="match status" value="1"/>
</dbReference>
<dbReference type="InterPro" id="IPR036388">
    <property type="entry name" value="WH-like_DNA-bd_sf"/>
</dbReference>
<keyword evidence="2" id="KW-0238">DNA-binding</keyword>
<dbReference type="PRINTS" id="PR00598">
    <property type="entry name" value="HTHMARR"/>
</dbReference>
<dbReference type="GO" id="GO:0006950">
    <property type="term" value="P:response to stress"/>
    <property type="evidence" value="ECO:0007669"/>
    <property type="project" value="TreeGrafter"/>
</dbReference>
<dbReference type="InterPro" id="IPR000835">
    <property type="entry name" value="HTH_MarR-typ"/>
</dbReference>
<dbReference type="InterPro" id="IPR036390">
    <property type="entry name" value="WH_DNA-bd_sf"/>
</dbReference>